<gene>
    <name evidence="5" type="ORF">POSPLADRAFT_1148108</name>
</gene>
<dbReference type="Gene3D" id="3.40.50.1820">
    <property type="entry name" value="alpha/beta hydrolase"/>
    <property type="match status" value="1"/>
</dbReference>
<dbReference type="STRING" id="670580.A0A1X6MWE1"/>
<evidence type="ECO:0000256" key="2">
    <source>
        <dbReference type="ARBA" id="ARBA00038334"/>
    </source>
</evidence>
<name>A0A1X6MWE1_9APHY</name>
<protein>
    <recommendedName>
        <fullName evidence="4">AB hydrolase-1 domain-containing protein</fullName>
    </recommendedName>
</protein>
<dbReference type="PRINTS" id="PR00412">
    <property type="entry name" value="EPOXHYDRLASE"/>
</dbReference>
<reference evidence="5 6" key="1">
    <citation type="submission" date="2017-04" db="EMBL/GenBank/DDBJ databases">
        <title>Genome Sequence of the Model Brown-Rot Fungus Postia placenta SB12.</title>
        <authorList>
            <consortium name="DOE Joint Genome Institute"/>
            <person name="Gaskell J."/>
            <person name="Kersten P."/>
            <person name="Larrondo L.F."/>
            <person name="Canessa P."/>
            <person name="Martinez D."/>
            <person name="Hibbett D."/>
            <person name="Schmoll M."/>
            <person name="Kubicek C.P."/>
            <person name="Martinez A.T."/>
            <person name="Yadav J."/>
            <person name="Master E."/>
            <person name="Magnuson J.K."/>
            <person name="James T."/>
            <person name="Yaver D."/>
            <person name="Berka R."/>
            <person name="Labutti K."/>
            <person name="Lipzen A."/>
            <person name="Aerts A."/>
            <person name="Barry K."/>
            <person name="Henrissat B."/>
            <person name="Blanchette R."/>
            <person name="Grigoriev I."/>
            <person name="Cullen D."/>
        </authorList>
    </citation>
    <scope>NUCLEOTIDE SEQUENCE [LARGE SCALE GENOMIC DNA]</scope>
    <source>
        <strain evidence="5 6">MAD-698-R-SB12</strain>
    </source>
</reference>
<evidence type="ECO:0000313" key="5">
    <source>
        <dbReference type="EMBL" id="OSX60695.1"/>
    </source>
</evidence>
<evidence type="ECO:0000259" key="4">
    <source>
        <dbReference type="Pfam" id="PF00561"/>
    </source>
</evidence>
<feature type="signal peptide" evidence="3">
    <location>
        <begin position="1"/>
        <end position="19"/>
    </location>
</feature>
<dbReference type="OrthoDB" id="408373at2759"/>
<dbReference type="SUPFAM" id="SSF53474">
    <property type="entry name" value="alpha/beta-Hydrolases"/>
    <property type="match status" value="1"/>
</dbReference>
<sequence length="376" mass="41459">MRLPTVLLAAATFATLTAAEGLSVSFLPQDLPKKVATCKALNRASQEVKDIGIDYVEVNPNAERTVLMVHGWPSLWHSWKYQIEEFKDDFRLIVPDLRGFGPSGHPGDVKSSGTIPDIVGDLTCVLAHAGVSNVVCMGHDWGTSVCFQLARQRPDLALAVLGSIIPYLPNAGPYAPTSALVPVFPELAYQVFLGETPKAAADELDRDIRRSLRATLRTVDSPPPEGFLTDTHSFLSAYADIAEIPPIPFFTKEEEDYWVEQYSIQGFYHTLQFYTPDNQHGTWAFIDAQGNRTITHPVLAIYPLNDPVANWEEAAKLLHSADYLPNLTTHLIKGAHWAQLENPTAFNGIARPWLEGLPWASKSQEGVHGGRPADEL</sequence>
<dbReference type="AlphaFoldDB" id="A0A1X6MWE1"/>
<accession>A0A1X6MWE1</accession>
<evidence type="ECO:0000256" key="3">
    <source>
        <dbReference type="SAM" id="SignalP"/>
    </source>
</evidence>
<dbReference type="GeneID" id="36331088"/>
<dbReference type="GO" id="GO:0016787">
    <property type="term" value="F:hydrolase activity"/>
    <property type="evidence" value="ECO:0007669"/>
    <property type="project" value="UniProtKB-KW"/>
</dbReference>
<dbReference type="InterPro" id="IPR000639">
    <property type="entry name" value="Epox_hydrolase-like"/>
</dbReference>
<keyword evidence="6" id="KW-1185">Reference proteome</keyword>
<dbReference type="InterPro" id="IPR029058">
    <property type="entry name" value="AB_hydrolase_fold"/>
</dbReference>
<keyword evidence="1" id="KW-0378">Hydrolase</keyword>
<evidence type="ECO:0000256" key="1">
    <source>
        <dbReference type="ARBA" id="ARBA00022801"/>
    </source>
</evidence>
<dbReference type="Proteomes" id="UP000194127">
    <property type="component" value="Unassembled WGS sequence"/>
</dbReference>
<comment type="similarity">
    <text evidence="2">Belongs to the AB hydrolase superfamily. Epoxide hydrolase family.</text>
</comment>
<proteinExistence type="inferred from homology"/>
<dbReference type="Pfam" id="PF00561">
    <property type="entry name" value="Abhydrolase_1"/>
    <property type="match status" value="1"/>
</dbReference>
<feature type="chain" id="PRO_5010878984" description="AB hydrolase-1 domain-containing protein" evidence="3">
    <location>
        <begin position="20"/>
        <end position="376"/>
    </location>
</feature>
<dbReference type="RefSeq" id="XP_024337489.1">
    <property type="nucleotide sequence ID" value="XM_024486139.1"/>
</dbReference>
<dbReference type="InterPro" id="IPR000073">
    <property type="entry name" value="AB_hydrolase_1"/>
</dbReference>
<dbReference type="EMBL" id="KZ110600">
    <property type="protein sequence ID" value="OSX60695.1"/>
    <property type="molecule type" value="Genomic_DNA"/>
</dbReference>
<organism evidence="5 6">
    <name type="scientific">Postia placenta MAD-698-R-SB12</name>
    <dbReference type="NCBI Taxonomy" id="670580"/>
    <lineage>
        <taxon>Eukaryota</taxon>
        <taxon>Fungi</taxon>
        <taxon>Dikarya</taxon>
        <taxon>Basidiomycota</taxon>
        <taxon>Agaricomycotina</taxon>
        <taxon>Agaricomycetes</taxon>
        <taxon>Polyporales</taxon>
        <taxon>Adustoporiaceae</taxon>
        <taxon>Rhodonia</taxon>
    </lineage>
</organism>
<dbReference type="PANTHER" id="PTHR43329">
    <property type="entry name" value="EPOXIDE HYDROLASE"/>
    <property type="match status" value="1"/>
</dbReference>
<feature type="domain" description="AB hydrolase-1" evidence="4">
    <location>
        <begin position="65"/>
        <end position="343"/>
    </location>
</feature>
<evidence type="ECO:0000313" key="6">
    <source>
        <dbReference type="Proteomes" id="UP000194127"/>
    </source>
</evidence>
<keyword evidence="3" id="KW-0732">Signal</keyword>